<dbReference type="CDD" id="cd09616">
    <property type="entry name" value="Peptidase_C12_UCH_L1_L3"/>
    <property type="match status" value="1"/>
</dbReference>
<keyword evidence="3 7" id="KW-0833">Ubl conjugation pathway</keyword>
<keyword evidence="5 7" id="KW-0788">Thiol protease</keyword>
<dbReference type="GO" id="GO:0016579">
    <property type="term" value="P:protein deubiquitination"/>
    <property type="evidence" value="ECO:0007669"/>
    <property type="project" value="TreeGrafter"/>
</dbReference>
<comment type="similarity">
    <text evidence="6 7">Belongs to the peptidase C12 family.</text>
</comment>
<sequence length="253" mass="27713">MTKVGGNGGTASEGPHESGRIFTMLENNPEVMNDLVHRLGVSDALAFYDVYSLYDADMMAMVPRPVFALLTTIPMTEAWKKTRDEEDVDLQWYKGSGKEEPVTWFRQTIPHGCGLIGLLHSVSNGDLVVPGSQLANFLDKAVPLGMDERAKLLADDVEMYESSEAVALKGDTATLQRGEVNHFVALVKARDGHLWELEGNRKGPLDRGALAEDEDAFSERALKLGIKRLIDIQKEGGGGDLRFSCIALAPRVN</sequence>
<dbReference type="Pfam" id="PF01088">
    <property type="entry name" value="Peptidase_C12"/>
    <property type="match status" value="1"/>
</dbReference>
<evidence type="ECO:0000313" key="9">
    <source>
        <dbReference type="EMBL" id="OXV07707.1"/>
    </source>
</evidence>
<evidence type="ECO:0000256" key="5">
    <source>
        <dbReference type="ARBA" id="ARBA00022807"/>
    </source>
</evidence>
<feature type="domain" description="UCH catalytic" evidence="8">
    <location>
        <begin position="21"/>
        <end position="250"/>
    </location>
</feature>
<dbReference type="GO" id="GO:0005737">
    <property type="term" value="C:cytoplasm"/>
    <property type="evidence" value="ECO:0007669"/>
    <property type="project" value="TreeGrafter"/>
</dbReference>
<evidence type="ECO:0000256" key="1">
    <source>
        <dbReference type="ARBA" id="ARBA00000707"/>
    </source>
</evidence>
<comment type="catalytic activity">
    <reaction evidence="1 7">
        <text>Thiol-dependent hydrolysis of ester, thioester, amide, peptide and isopeptide bonds formed by the C-terminal Gly of ubiquitin (a 76-residue protein attached to proteins as an intracellular targeting signal).</text>
        <dbReference type="EC" id="3.4.19.12"/>
    </reaction>
</comment>
<dbReference type="GO" id="GO:0004843">
    <property type="term" value="F:cysteine-type deubiquitinase activity"/>
    <property type="evidence" value="ECO:0007669"/>
    <property type="project" value="UniProtKB-EC"/>
</dbReference>
<dbReference type="PANTHER" id="PTHR10589">
    <property type="entry name" value="UBIQUITIN CARBOXYL-TERMINAL HYDROLASE"/>
    <property type="match status" value="1"/>
</dbReference>
<dbReference type="EMBL" id="NPHW01004612">
    <property type="protein sequence ID" value="OXV07707.1"/>
    <property type="molecule type" value="Genomic_DNA"/>
</dbReference>
<evidence type="ECO:0000259" key="8">
    <source>
        <dbReference type="PROSITE" id="PS52048"/>
    </source>
</evidence>
<dbReference type="PROSITE" id="PS52048">
    <property type="entry name" value="UCH_DOMAIN"/>
    <property type="match status" value="1"/>
</dbReference>
<dbReference type="Gene3D" id="3.40.532.10">
    <property type="entry name" value="Peptidase C12, ubiquitin carboxyl-terminal hydrolase"/>
    <property type="match status" value="1"/>
</dbReference>
<evidence type="ECO:0000256" key="7">
    <source>
        <dbReference type="RuleBase" id="RU361215"/>
    </source>
</evidence>
<dbReference type="GO" id="GO:0006511">
    <property type="term" value="P:ubiquitin-dependent protein catabolic process"/>
    <property type="evidence" value="ECO:0007669"/>
    <property type="project" value="UniProtKB-UniRule"/>
</dbReference>
<reference evidence="9 10" key="1">
    <citation type="journal article" date="2015" name="Environ. Microbiol.">
        <title>Metagenome sequence of Elaphomyces granulatus from sporocarp tissue reveals Ascomycota ectomycorrhizal fingerprints of genome expansion and a Proteobacteria-rich microbiome.</title>
        <authorList>
            <person name="Quandt C.A."/>
            <person name="Kohler A."/>
            <person name="Hesse C.N."/>
            <person name="Sharpton T.J."/>
            <person name="Martin F."/>
            <person name="Spatafora J.W."/>
        </authorList>
    </citation>
    <scope>NUCLEOTIDE SEQUENCE [LARGE SCALE GENOMIC DNA]</scope>
    <source>
        <strain evidence="9 10">OSC145934</strain>
    </source>
</reference>
<name>A0A232LV45_9EURO</name>
<comment type="caution">
    <text evidence="9">The sequence shown here is derived from an EMBL/GenBank/DDBJ whole genome shotgun (WGS) entry which is preliminary data.</text>
</comment>
<accession>A0A232LV45</accession>
<evidence type="ECO:0000256" key="6">
    <source>
        <dbReference type="PROSITE-ProRule" id="PRU01393"/>
    </source>
</evidence>
<dbReference type="InterPro" id="IPR038765">
    <property type="entry name" value="Papain-like_cys_pep_sf"/>
</dbReference>
<dbReference type="PANTHER" id="PTHR10589:SF41">
    <property type="entry name" value="UBIQUITIN CARBOXYL-TERMINAL HYDROLASE"/>
    <property type="match status" value="1"/>
</dbReference>
<dbReference type="AlphaFoldDB" id="A0A232LV45"/>
<evidence type="ECO:0000256" key="2">
    <source>
        <dbReference type="ARBA" id="ARBA00022670"/>
    </source>
</evidence>
<dbReference type="InterPro" id="IPR036959">
    <property type="entry name" value="Peptidase_C12_UCH_sf"/>
</dbReference>
<protein>
    <recommendedName>
        <fullName evidence="7">Ubiquitin carboxyl-terminal hydrolase</fullName>
        <ecNumber evidence="7">3.4.19.12</ecNumber>
    </recommendedName>
</protein>
<keyword evidence="4 7" id="KW-0378">Hydrolase</keyword>
<keyword evidence="10" id="KW-1185">Reference proteome</keyword>
<dbReference type="Proteomes" id="UP000243515">
    <property type="component" value="Unassembled WGS sequence"/>
</dbReference>
<dbReference type="SUPFAM" id="SSF54001">
    <property type="entry name" value="Cysteine proteinases"/>
    <property type="match status" value="1"/>
</dbReference>
<dbReference type="EC" id="3.4.19.12" evidence="7"/>
<dbReference type="InterPro" id="IPR001578">
    <property type="entry name" value="Peptidase_C12_UCH"/>
</dbReference>
<gene>
    <name evidence="9" type="ORF">Egran_04528</name>
</gene>
<evidence type="ECO:0000256" key="4">
    <source>
        <dbReference type="ARBA" id="ARBA00022801"/>
    </source>
</evidence>
<dbReference type="PRINTS" id="PR00707">
    <property type="entry name" value="UBCTHYDRLASE"/>
</dbReference>
<organism evidence="9 10">
    <name type="scientific">Elaphomyces granulatus</name>
    <dbReference type="NCBI Taxonomy" id="519963"/>
    <lineage>
        <taxon>Eukaryota</taxon>
        <taxon>Fungi</taxon>
        <taxon>Dikarya</taxon>
        <taxon>Ascomycota</taxon>
        <taxon>Pezizomycotina</taxon>
        <taxon>Eurotiomycetes</taxon>
        <taxon>Eurotiomycetidae</taxon>
        <taxon>Eurotiales</taxon>
        <taxon>Elaphomycetaceae</taxon>
        <taxon>Elaphomyces</taxon>
    </lineage>
</organism>
<evidence type="ECO:0000256" key="3">
    <source>
        <dbReference type="ARBA" id="ARBA00022786"/>
    </source>
</evidence>
<evidence type="ECO:0000313" key="10">
    <source>
        <dbReference type="Proteomes" id="UP000243515"/>
    </source>
</evidence>
<dbReference type="OrthoDB" id="427186at2759"/>
<proteinExistence type="inferred from homology"/>
<comment type="caution">
    <text evidence="6">Lacks conserved residue(s) required for the propagation of feature annotation.</text>
</comment>
<keyword evidence="2 7" id="KW-0645">Protease</keyword>